<protein>
    <submittedName>
        <fullName evidence="1">Uncharacterized protein</fullName>
    </submittedName>
</protein>
<dbReference type="GO" id="GO:0005576">
    <property type="term" value="C:extracellular region"/>
    <property type="evidence" value="ECO:0007669"/>
    <property type="project" value="InterPro"/>
</dbReference>
<gene>
    <name evidence="1" type="ORF">CAL28_14645</name>
</gene>
<dbReference type="InterPro" id="IPR012553">
    <property type="entry name" value="Defensin_3"/>
</dbReference>
<sequence length="33" mass="3506">MAPGASQCSSRNGVCDRKRTRACRALRLGSCPP</sequence>
<dbReference type="Pfam" id="PF08131">
    <property type="entry name" value="Defensin_3"/>
    <property type="match status" value="1"/>
</dbReference>
<organism evidence="1 2">
    <name type="scientific">Bordetella genomosp. 11</name>
    <dbReference type="NCBI Taxonomy" id="1416808"/>
    <lineage>
        <taxon>Bacteria</taxon>
        <taxon>Pseudomonadati</taxon>
        <taxon>Pseudomonadota</taxon>
        <taxon>Betaproteobacteria</taxon>
        <taxon>Burkholderiales</taxon>
        <taxon>Alcaligenaceae</taxon>
        <taxon>Bordetella</taxon>
    </lineage>
</organism>
<keyword evidence="2" id="KW-1185">Reference proteome</keyword>
<name>A0A261UIE3_9BORD</name>
<dbReference type="EMBL" id="NEVS01000004">
    <property type="protein sequence ID" value="OZI60633.1"/>
    <property type="molecule type" value="Genomic_DNA"/>
</dbReference>
<dbReference type="AlphaFoldDB" id="A0A261UIE3"/>
<dbReference type="SUPFAM" id="SSF57392">
    <property type="entry name" value="Defensin-like"/>
    <property type="match status" value="1"/>
</dbReference>
<evidence type="ECO:0000313" key="2">
    <source>
        <dbReference type="Proteomes" id="UP000215767"/>
    </source>
</evidence>
<proteinExistence type="predicted"/>
<evidence type="ECO:0000313" key="1">
    <source>
        <dbReference type="EMBL" id="OZI60633.1"/>
    </source>
</evidence>
<reference evidence="2" key="1">
    <citation type="submission" date="2017-05" db="EMBL/GenBank/DDBJ databases">
        <title>Complete and WGS of Bordetella genogroups.</title>
        <authorList>
            <person name="Spilker T."/>
            <person name="Lipuma J."/>
        </authorList>
    </citation>
    <scope>NUCLEOTIDE SEQUENCE [LARGE SCALE GENOMIC DNA]</scope>
    <source>
        <strain evidence="2">AU8856</strain>
    </source>
</reference>
<dbReference type="Proteomes" id="UP000215767">
    <property type="component" value="Unassembled WGS sequence"/>
</dbReference>
<comment type="caution">
    <text evidence="1">The sequence shown here is derived from an EMBL/GenBank/DDBJ whole genome shotgun (WGS) entry which is preliminary data.</text>
</comment>
<accession>A0A261UIE3</accession>